<keyword evidence="3" id="KW-1185">Reference proteome</keyword>
<organism evidence="2 3">
    <name type="scientific">Cohnella zeiphila</name>
    <dbReference type="NCBI Taxonomy" id="2761120"/>
    <lineage>
        <taxon>Bacteria</taxon>
        <taxon>Bacillati</taxon>
        <taxon>Bacillota</taxon>
        <taxon>Bacilli</taxon>
        <taxon>Bacillales</taxon>
        <taxon>Paenibacillaceae</taxon>
        <taxon>Cohnella</taxon>
    </lineage>
</organism>
<dbReference type="PROSITE" id="PS51354">
    <property type="entry name" value="GLUTAREDOXIN_2"/>
    <property type="match status" value="1"/>
</dbReference>
<evidence type="ECO:0000313" key="3">
    <source>
        <dbReference type="Proteomes" id="UP000564644"/>
    </source>
</evidence>
<dbReference type="GO" id="GO:0009055">
    <property type="term" value="F:electron transfer activity"/>
    <property type="evidence" value="ECO:0007669"/>
    <property type="project" value="TreeGrafter"/>
</dbReference>
<evidence type="ECO:0000259" key="1">
    <source>
        <dbReference type="Pfam" id="PF00462"/>
    </source>
</evidence>
<feature type="domain" description="Glutaredoxin" evidence="1">
    <location>
        <begin position="8"/>
        <end position="63"/>
    </location>
</feature>
<dbReference type="RefSeq" id="WP_185128998.1">
    <property type="nucleotide sequence ID" value="NZ_JACJVO010000011.1"/>
</dbReference>
<protein>
    <submittedName>
        <fullName evidence="2">Glutaredoxin family protein</fullName>
    </submittedName>
</protein>
<name>A0A7X0SJW0_9BACL</name>
<dbReference type="InterPro" id="IPR036249">
    <property type="entry name" value="Thioredoxin-like_sf"/>
</dbReference>
<dbReference type="CDD" id="cd02976">
    <property type="entry name" value="NrdH"/>
    <property type="match status" value="1"/>
</dbReference>
<gene>
    <name evidence="2" type="ORF">H7C18_10425</name>
</gene>
<comment type="caution">
    <text evidence="2">The sequence shown here is derived from an EMBL/GenBank/DDBJ whole genome shotgun (WGS) entry which is preliminary data.</text>
</comment>
<dbReference type="Pfam" id="PF00462">
    <property type="entry name" value="Glutaredoxin"/>
    <property type="match status" value="1"/>
</dbReference>
<sequence length="82" mass="9201">MSESAAAIVYTSTYCNYCRQVKSYLNERGVAYEERNIDENEAFAEELWNTGLRSVPVTVIGETKILGFNQTQLARAVSELTS</sequence>
<dbReference type="GO" id="GO:0045454">
    <property type="term" value="P:cell redox homeostasis"/>
    <property type="evidence" value="ECO:0007669"/>
    <property type="project" value="TreeGrafter"/>
</dbReference>
<dbReference type="InterPro" id="IPR002109">
    <property type="entry name" value="Glutaredoxin"/>
</dbReference>
<dbReference type="AlphaFoldDB" id="A0A7X0SJW0"/>
<dbReference type="PANTHER" id="PTHR34386">
    <property type="entry name" value="GLUTAREDOXIN"/>
    <property type="match status" value="1"/>
</dbReference>
<accession>A0A7X0SJW0</accession>
<evidence type="ECO:0000313" key="2">
    <source>
        <dbReference type="EMBL" id="MBB6731323.1"/>
    </source>
</evidence>
<dbReference type="SUPFAM" id="SSF52833">
    <property type="entry name" value="Thioredoxin-like"/>
    <property type="match status" value="1"/>
</dbReference>
<dbReference type="EMBL" id="JACJVO010000011">
    <property type="protein sequence ID" value="MBB6731323.1"/>
    <property type="molecule type" value="Genomic_DNA"/>
</dbReference>
<proteinExistence type="predicted"/>
<dbReference type="Gene3D" id="3.40.30.10">
    <property type="entry name" value="Glutaredoxin"/>
    <property type="match status" value="1"/>
</dbReference>
<reference evidence="2 3" key="1">
    <citation type="submission" date="2020-08" db="EMBL/GenBank/DDBJ databases">
        <title>Cohnella phylogeny.</title>
        <authorList>
            <person name="Dunlap C."/>
        </authorList>
    </citation>
    <scope>NUCLEOTIDE SEQUENCE [LARGE SCALE GENOMIC DNA]</scope>
    <source>
        <strain evidence="2 3">CBP 2801</strain>
    </source>
</reference>
<dbReference type="PANTHER" id="PTHR34386:SF1">
    <property type="entry name" value="GLUTAREDOXIN-LIKE PROTEIN NRDH"/>
    <property type="match status" value="1"/>
</dbReference>
<dbReference type="InterPro" id="IPR051548">
    <property type="entry name" value="Grx-like_ET"/>
</dbReference>
<dbReference type="Proteomes" id="UP000564644">
    <property type="component" value="Unassembled WGS sequence"/>
</dbReference>